<sequence length="284" mass="30758">MTQFPPINRQALIAEAHTIVDILNQGGYEGPAGYVWLQPDLDRLAAGTRHYSAAETQALSKLPPTQHATGHTRISVTRETTLAAAHRMLTESRVPVAALNFASATNPGGGFLTGSAAQEESLARASGLYSALLQYPAYYASHQQAGNRLYSDQLIFSRDVPILRDAAGAWLASPAHFDVLTAAAPNLRNLSEQELAQLRPAAEAALAQRAALVLALFAHHRCSRLILGAWGCGAFRNDPEHVAGVFAQLLQGPYDNVFDEVVFAVFATPAEERNLRAFERHLLR</sequence>
<organism evidence="2">
    <name type="scientific">Deinococcus sonorensis KR-87</name>
    <dbReference type="NCBI Taxonomy" id="694439"/>
    <lineage>
        <taxon>Bacteria</taxon>
        <taxon>Thermotogati</taxon>
        <taxon>Deinococcota</taxon>
        <taxon>Deinococci</taxon>
        <taxon>Deinococcales</taxon>
        <taxon>Deinococcaceae</taxon>
        <taxon>Deinococcus</taxon>
    </lineage>
</organism>
<dbReference type="PANTHER" id="PTHR35596:SF1">
    <property type="entry name" value="MICROBIAL-TYPE PARG CATALYTIC DOMAIN-CONTAINING PROTEIN"/>
    <property type="match status" value="1"/>
</dbReference>
<dbReference type="KEGG" id="dsc:ABOD76_12110"/>
<dbReference type="RefSeq" id="WP_350245110.1">
    <property type="nucleotide sequence ID" value="NZ_CP158299.1"/>
</dbReference>
<accession>A0AAU7UDZ9</accession>
<dbReference type="NCBIfam" id="TIGR02452">
    <property type="entry name" value="TIGR02452 family protein"/>
    <property type="match status" value="1"/>
</dbReference>
<dbReference type="AlphaFoldDB" id="A0AAU7UDZ9"/>
<feature type="domain" description="Microbial-type PARG catalytic" evidence="1">
    <location>
        <begin position="16"/>
        <end position="165"/>
    </location>
</feature>
<dbReference type="EMBL" id="CP158299">
    <property type="protein sequence ID" value="XBV87013.1"/>
    <property type="molecule type" value="Genomic_DNA"/>
</dbReference>
<dbReference type="InterPro" id="IPR019261">
    <property type="entry name" value="PARG_cat_microbial"/>
</dbReference>
<dbReference type="Pfam" id="PF10021">
    <property type="entry name" value="PARG_cat_microb"/>
    <property type="match status" value="1"/>
</dbReference>
<evidence type="ECO:0000259" key="1">
    <source>
        <dbReference type="Pfam" id="PF10021"/>
    </source>
</evidence>
<protein>
    <submittedName>
        <fullName evidence="2">TIGR02452 family protein</fullName>
    </submittedName>
</protein>
<dbReference type="SUPFAM" id="SSF52949">
    <property type="entry name" value="Macro domain-like"/>
    <property type="match status" value="1"/>
</dbReference>
<dbReference type="PANTHER" id="PTHR35596">
    <property type="entry name" value="DUF2263 DOMAIN-CONTAINING PROTEIN"/>
    <property type="match status" value="1"/>
</dbReference>
<reference evidence="2" key="1">
    <citation type="submission" date="2024-06" db="EMBL/GenBank/DDBJ databases">
        <title>Draft Genome Sequence of Deinococcus sonorensis Type Strain KR-87, a Biofilm Producing Representative of the Genus Deinococcus.</title>
        <authorList>
            <person name="Boren L.S."/>
            <person name="Grosso R.A."/>
            <person name="Hugenberg-Cox A.N."/>
            <person name="Hill J.T.E."/>
            <person name="Albert C.M."/>
            <person name="Tuohy J.M."/>
        </authorList>
    </citation>
    <scope>NUCLEOTIDE SEQUENCE</scope>
    <source>
        <strain evidence="2">KR-87</strain>
    </source>
</reference>
<dbReference type="InterPro" id="IPR043472">
    <property type="entry name" value="Macro_dom-like"/>
</dbReference>
<proteinExistence type="predicted"/>
<name>A0AAU7UDZ9_9DEIO</name>
<dbReference type="Gene3D" id="3.40.220.10">
    <property type="entry name" value="Leucine Aminopeptidase, subunit E, domain 1"/>
    <property type="match status" value="1"/>
</dbReference>
<gene>
    <name evidence="2" type="ORF">ABOD76_12110</name>
</gene>
<dbReference type="PIRSF" id="PIRSF014899">
    <property type="entry name" value="UCP014899"/>
    <property type="match status" value="1"/>
</dbReference>
<evidence type="ECO:0000313" key="2">
    <source>
        <dbReference type="EMBL" id="XBV87013.1"/>
    </source>
</evidence>
<dbReference type="InterPro" id="IPR012664">
    <property type="entry name" value="CHP02452"/>
</dbReference>